<feature type="transmembrane region" description="Helical" evidence="1">
    <location>
        <begin position="52"/>
        <end position="71"/>
    </location>
</feature>
<evidence type="ECO:0000313" key="2">
    <source>
        <dbReference type="EMBL" id="MPM63260.1"/>
    </source>
</evidence>
<sequence length="132" mass="15253">MENICRLPFCHLIDIENNFFGSIHCAFAAAVGAVLLTLFGTAVVVITVGKRWIAFVVFFYAADNFVVNSLLQRFCRCHDRIGISIFRFQVIDYFRVVFVFQPIIVIDTRLPEIGKRVGNYFRYRWCGKIGLF</sequence>
<accession>A0A645BCS0</accession>
<gene>
    <name evidence="2" type="ORF">SDC9_110140</name>
</gene>
<proteinExistence type="predicted"/>
<keyword evidence="1" id="KW-0472">Membrane</keyword>
<organism evidence="2">
    <name type="scientific">bioreactor metagenome</name>
    <dbReference type="NCBI Taxonomy" id="1076179"/>
    <lineage>
        <taxon>unclassified sequences</taxon>
        <taxon>metagenomes</taxon>
        <taxon>ecological metagenomes</taxon>
    </lineage>
</organism>
<dbReference type="AlphaFoldDB" id="A0A645BCS0"/>
<feature type="transmembrane region" description="Helical" evidence="1">
    <location>
        <begin position="21"/>
        <end position="46"/>
    </location>
</feature>
<protein>
    <submittedName>
        <fullName evidence="2">Uncharacterized protein</fullName>
    </submittedName>
</protein>
<name>A0A645BCS0_9ZZZZ</name>
<keyword evidence="1" id="KW-0812">Transmembrane</keyword>
<evidence type="ECO:0000256" key="1">
    <source>
        <dbReference type="SAM" id="Phobius"/>
    </source>
</evidence>
<dbReference type="EMBL" id="VSSQ01019307">
    <property type="protein sequence ID" value="MPM63260.1"/>
    <property type="molecule type" value="Genomic_DNA"/>
</dbReference>
<comment type="caution">
    <text evidence="2">The sequence shown here is derived from an EMBL/GenBank/DDBJ whole genome shotgun (WGS) entry which is preliminary data.</text>
</comment>
<keyword evidence="1" id="KW-1133">Transmembrane helix</keyword>
<reference evidence="2" key="1">
    <citation type="submission" date="2019-08" db="EMBL/GenBank/DDBJ databases">
        <authorList>
            <person name="Kucharzyk K."/>
            <person name="Murdoch R.W."/>
            <person name="Higgins S."/>
            <person name="Loffler F."/>
        </authorList>
    </citation>
    <scope>NUCLEOTIDE SEQUENCE</scope>
</reference>